<dbReference type="AlphaFoldDB" id="A0A484B2S6"/>
<feature type="region of interest" description="Disordered" evidence="1">
    <location>
        <begin position="1"/>
        <end position="57"/>
    </location>
</feature>
<accession>A0A484B2S6</accession>
<protein>
    <submittedName>
        <fullName evidence="2">Uncharacterized protein</fullName>
    </submittedName>
</protein>
<sequence>MGGGSVLGGHGTLMSTAGMSNSTVGGGGMSGMGAPPGSLLQGGGANGGAPGTVYGNVNGGGGVGGVGGVGGGVGAGQSTAPGSVIDSRAVSVVVTLPGGPGSQHPGQALSDYGPI</sequence>
<feature type="compositionally biased region" description="Gly residues" evidence="1">
    <location>
        <begin position="1"/>
        <end position="11"/>
    </location>
</feature>
<dbReference type="OMA" id="PGSIMHG"/>
<proteinExistence type="predicted"/>
<keyword evidence="3" id="KW-1185">Reference proteome</keyword>
<comment type="caution">
    <text evidence="2">The sequence shown here is derived from an EMBL/GenBank/DDBJ whole genome shotgun (WGS) entry which is preliminary data.</text>
</comment>
<feature type="compositionally biased region" description="Polar residues" evidence="1">
    <location>
        <begin position="13"/>
        <end position="23"/>
    </location>
</feature>
<name>A0A484B2S6_DRONA</name>
<dbReference type="STRING" id="7232.A0A484B2S6"/>
<evidence type="ECO:0000256" key="1">
    <source>
        <dbReference type="SAM" id="MobiDB-lite"/>
    </source>
</evidence>
<feature type="compositionally biased region" description="Gly residues" evidence="1">
    <location>
        <begin position="40"/>
        <end position="50"/>
    </location>
</feature>
<evidence type="ECO:0000313" key="3">
    <source>
        <dbReference type="Proteomes" id="UP000295192"/>
    </source>
</evidence>
<dbReference type="Proteomes" id="UP000295192">
    <property type="component" value="Unassembled WGS sequence"/>
</dbReference>
<organism evidence="2 3">
    <name type="scientific">Drosophila navojoa</name>
    <name type="common">Fruit fly</name>
    <dbReference type="NCBI Taxonomy" id="7232"/>
    <lineage>
        <taxon>Eukaryota</taxon>
        <taxon>Metazoa</taxon>
        <taxon>Ecdysozoa</taxon>
        <taxon>Arthropoda</taxon>
        <taxon>Hexapoda</taxon>
        <taxon>Insecta</taxon>
        <taxon>Pterygota</taxon>
        <taxon>Neoptera</taxon>
        <taxon>Endopterygota</taxon>
        <taxon>Diptera</taxon>
        <taxon>Brachycera</taxon>
        <taxon>Muscomorpha</taxon>
        <taxon>Ephydroidea</taxon>
        <taxon>Drosophilidae</taxon>
        <taxon>Drosophila</taxon>
    </lineage>
</organism>
<dbReference type="EMBL" id="LSRL02000269">
    <property type="protein sequence ID" value="TDG42095.1"/>
    <property type="molecule type" value="Genomic_DNA"/>
</dbReference>
<gene>
    <name evidence="2" type="ORF">AWZ03_011497</name>
</gene>
<reference evidence="2 3" key="1">
    <citation type="journal article" date="2019" name="J. Hered.">
        <title>An Improved Genome Assembly for Drosophila navojoa, the Basal Species in the mojavensis Cluster.</title>
        <authorList>
            <person name="Vanderlinde T."/>
            <person name="Dupim E.G."/>
            <person name="Nazario-Yepiz N.O."/>
            <person name="Carvalho A.B."/>
        </authorList>
    </citation>
    <scope>NUCLEOTIDE SEQUENCE [LARGE SCALE GENOMIC DNA]</scope>
    <source>
        <strain evidence="2">Navoj_Jal97</strain>
        <tissue evidence="2">Whole organism</tissue>
    </source>
</reference>
<evidence type="ECO:0000313" key="2">
    <source>
        <dbReference type="EMBL" id="TDG42095.1"/>
    </source>
</evidence>
<dbReference type="OrthoDB" id="8062835at2759"/>
<feature type="region of interest" description="Disordered" evidence="1">
    <location>
        <begin position="95"/>
        <end position="115"/>
    </location>
</feature>